<comment type="caution">
    <text evidence="3">The sequence shown here is derived from an EMBL/GenBank/DDBJ whole genome shotgun (WGS) entry which is preliminary data.</text>
</comment>
<dbReference type="InterPro" id="IPR013783">
    <property type="entry name" value="Ig-like_fold"/>
</dbReference>
<dbReference type="PROSITE" id="PS50853">
    <property type="entry name" value="FN3"/>
    <property type="match status" value="1"/>
</dbReference>
<dbReference type="InterPro" id="IPR036249">
    <property type="entry name" value="Thioredoxin-like_sf"/>
</dbReference>
<dbReference type="SUPFAM" id="SSF49503">
    <property type="entry name" value="Cupredoxins"/>
    <property type="match status" value="2"/>
</dbReference>
<evidence type="ECO:0000256" key="1">
    <source>
        <dbReference type="ARBA" id="ARBA00022737"/>
    </source>
</evidence>
<dbReference type="PANTHER" id="PTHR46708">
    <property type="entry name" value="TENASCIN"/>
    <property type="match status" value="1"/>
</dbReference>
<proteinExistence type="predicted"/>
<dbReference type="SMART" id="SM00060">
    <property type="entry name" value="FN3"/>
    <property type="match status" value="7"/>
</dbReference>
<dbReference type="InterPro" id="IPR036116">
    <property type="entry name" value="FN3_sf"/>
</dbReference>
<dbReference type="EMBL" id="LWCA01000300">
    <property type="protein sequence ID" value="OAF69324.1"/>
    <property type="molecule type" value="Genomic_DNA"/>
</dbReference>
<dbReference type="Gene3D" id="2.60.40.10">
    <property type="entry name" value="Immunoglobulins"/>
    <property type="match status" value="1"/>
</dbReference>
<reference evidence="3 4" key="1">
    <citation type="submission" date="2016-04" db="EMBL/GenBank/DDBJ databases">
        <title>The genome of Intoshia linei affirms orthonectids as highly simplified spiralians.</title>
        <authorList>
            <person name="Mikhailov K.V."/>
            <person name="Slusarev G.S."/>
            <person name="Nikitin M.A."/>
            <person name="Logacheva M.D."/>
            <person name="Penin A."/>
            <person name="Aleoshin V."/>
            <person name="Panchin Y.V."/>
        </authorList>
    </citation>
    <scope>NUCLEOTIDE SEQUENCE [LARGE SCALE GENOMIC DNA]</scope>
    <source>
        <strain evidence="3">Intl2013</strain>
        <tissue evidence="3">Whole animal</tissue>
    </source>
</reference>
<name>A0A177B7C6_9BILA</name>
<dbReference type="Proteomes" id="UP000078046">
    <property type="component" value="Unassembled WGS sequence"/>
</dbReference>
<dbReference type="PANTHER" id="PTHR46708:SF2">
    <property type="entry name" value="FIBRONECTIN TYPE-III DOMAIN-CONTAINING PROTEIN"/>
    <property type="match status" value="1"/>
</dbReference>
<dbReference type="InterPro" id="IPR008972">
    <property type="entry name" value="Cupredoxin"/>
</dbReference>
<dbReference type="Pfam" id="PF13290">
    <property type="entry name" value="CHB_HEX_C_1"/>
    <property type="match status" value="1"/>
</dbReference>
<dbReference type="CDD" id="cd00063">
    <property type="entry name" value="FN3"/>
    <property type="match status" value="1"/>
</dbReference>
<keyword evidence="1" id="KW-0677">Repeat</keyword>
<feature type="domain" description="Fibronectin type-III" evidence="2">
    <location>
        <begin position="1699"/>
        <end position="1792"/>
    </location>
</feature>
<organism evidence="3 4">
    <name type="scientific">Intoshia linei</name>
    <dbReference type="NCBI Taxonomy" id="1819745"/>
    <lineage>
        <taxon>Eukaryota</taxon>
        <taxon>Metazoa</taxon>
        <taxon>Spiralia</taxon>
        <taxon>Lophotrochozoa</taxon>
        <taxon>Mesozoa</taxon>
        <taxon>Orthonectida</taxon>
        <taxon>Rhopaluridae</taxon>
        <taxon>Intoshia</taxon>
    </lineage>
</organism>
<dbReference type="SUPFAM" id="SSF52833">
    <property type="entry name" value="Thioredoxin-like"/>
    <property type="match status" value="1"/>
</dbReference>
<dbReference type="Gene3D" id="2.60.40.420">
    <property type="entry name" value="Cupredoxins - blue copper proteins"/>
    <property type="match status" value="1"/>
</dbReference>
<dbReference type="InterPro" id="IPR050991">
    <property type="entry name" value="ECM_Regulatory_Proteins"/>
</dbReference>
<keyword evidence="4" id="KW-1185">Reference proteome</keyword>
<sequence>MKNSPNLPNQNKKSKFSTALGLVELAVRKSSLARQSVLHTKSVVLINIENSGFAINDIKICEGQIVTFQTNYKNYSEPIKILQVVHDGINYRPVPGGYQVTLTPNQNKYSIQFNMSNEYKFAQFGVECEACTIHVAPRKYILSELLDGGFKTKNIVSDIGNTVIWEWQNCFHEQLMFEVQFDYTIGTYVKVENSEQGKKAKNGKFIRQFNHAGIFYFVSYISNTINHVCSVNIRPRYREHLITVVDGSFNKSAITIETGDRVWWKWDGLMNQNKHNIYEINLPCLNHPTDASFAMKMDGFHWINPSIAGLVSQTFNHSGVYYFSDYNDECAADYIGTIIVKNSCSNYYFNVNNDGFEDMNVIIKNNDSIWFQWGHCTKRDINIKKIDTCVYEDSMNDENKIITDQKEIQEYKISNLQFDCKYNMINFTNVGLVNLSIDNHEQTKSNVSVIVKECSRAWRRVGLLNILRAMGCAFDLSYKNIMGSIHPQSISKLALFLLIKIFKKEHKIVLNDYGISPQVLSVYEGDRILWEWLNYGKSHNIVQVNHCGERIVDGFCSGSPIEPPSAFSCLMEDTGVIYYREYKHLYFDKKIISDRNPKIIGAIVVNKFPKVNVVNVKDNKPETNPILINMGDMVVWNFFEYKMYDLKKFHSDLPLTKLPTKRSCIGKIFNQEGTHNFEIIDECNISNNKTVEDPTDHISSVLVGRNDCHTLIRIVSKKFIPSHVTILKKHCVRWIWSGSNDYHNIIHDSFIERVNGDMKTCPKFTSGSSSLNGNFIHTFTDTDVYKIISSGAPNSVCIVNVIKKPEYASPPQFLSELTGGRIVKGTEVYLGSKDQEANIYYTIDGSIPRSSDSNLYNKKNGIILKTIGIIFIRACSYEIGKLPSEITTSNGFIVMNKNEMNLSRDISELSLIDLWRSYEPIIVCNFVPPNNVELLIKEPSEHIIKLLRGYTVIINDINYGGLHSYSERNLLLNGFTATRNYKIYIECFSTQKNFRSYNSNIQYLKMPSKFNNGKPIASIGLEAETDATLVMWGNLKDSSISGYKVFVNDYCCGQMIQCDDDKVYGMVIDELDDGSYTVKVCAVKTVIRNVLPVSQTEKYIHDTSAPKIQMVDESMDIPPLMEMNVLTTYKLNNDRTEIHINWTVIPKSESGNVAYSVVSVIGTTFSNKINSDSKERYDNNNFLHKWKTDSFDIVINGLCFDESYKYFVTIFINSNFNEKKDKSVTSKTIPFKTHDLKILNSVLTIRIISIGIKTVVIDWSDQLQTSDVKLQKILSTGNIQLKLNDKVVDSCLNDNYNEVNLVEGQFNNVQISVQNEQEIVESNVLRIYCPNQPQKPNLLLDSKNRNCRAVSWTKSNCNYENNNLIRILKYSIYLNNQLKSEIEPNKINDETGYQYNIYDDGQYECKLICINGKNLAIDKIKHDHPDAYNEKVNDYCCLNQSSNTVHVENKFFEVSKIDQKSDIANISIDHVSKNGIKISWTTPMLKNNFKGYQVMVNNSFYGSIIPNDETSITVKNVPIGSTFLFKVLVLMDTISEDTHQKNVIFCENQYWKYISAVNVSLQYIGLLYPIKDVTPSFLSSTTVYITWNIHTNVENPQHYVAPSIYKVILKKIGVSNNIEHSDEIEEPKCYTVNENWVYINDLDSETIYEVTISPITSQEWTYFMKDTDQSRMDQYKNQKVELCGDYSTLKVALKTEPQPPKDIKIHGSSVDSVKVCWNSPVDTSNLIGLRVDARTLHSNNEHFSLMVGPTEQEVELKNLIPETQYEIRVTGIFIDYFLTTRKILSSHIINEFSNGSKNIHKISSEAMDNAFFVDEYLPHSKFLPYEQTFWTTYESGAPNNLKIVKTEDHTIKIEWNKIEAIYAYKISSLTVHWSKFTCSEFQGSARSSYPTNSGENFSVDSLTSSKSKISEMTDFDEFSNKAFEYETNLNVDSNACVLKGLEMGQIYKIMLSTTISKRTKHRTNNVNTEEHKPERHVSDIIMAQTSVSCQKPKTWLSAYSSNSITIEWQKPIMCRMISDDNLKSISNEKKKCINLKLVGYRIDINNKPHAQLNNRSLKCIITKCKPSQEYNITLVVITKLKNNMIDQFQNAMSECYASPILIKIPSEDTSIFRSISSDYRVMSLSKSQKKQKEQNYGYMDVKWQIFPQYSALKYEISISGGIEGRLVRPITKSVSANSRVVTLPVPRMQTIFDIKIKAIQTSLYEKPPNMTLTSQLIKQMSLGSPDAPILFLDRIIHENIILNWVEPLLYGVPVSHYQVTVNGICAELNISPRKTLLMLPYVADKSYDISLVAFTGIEGIPESMKSNVVKIYGEAAYDLRSNSAISTLKNVNDVSLKKSAFASRSKMSSMIKSKNNSQFCDLTTVNENMSLKSIGNPNLRLSKSQNLDRVRLQSLLSKKTIIQSDFGNSLSKSRSTLKYKLDNVQLELCVESITSDHIKLGWKLNKTINNNIICAYRLYINGKLADIIPAIQTNYKIHNPKPLSKYEIKLELLPKNDINNSIFSKTISISLPNSLNPVLYEIASSKNGTLILGWNNITENLTKKEINDFSHFEIKCTTTHGNYKKFIFGPIDVKKNSIEIENLNLNETYTCYLRIYYKNQDHPINSNKILVRPSNLPSTPVLHVSVRHLKERLSRNRLAANLINERDLLMTLLDQNSCDANSTTERLRLVEFTLYNCLYSILKYSGKFWVELSWYAPNISKKYKILGFKILKNGAKINTNLLLPNKTMAIVGIDTEKPIELLNVVAKYISTENNEEVAILSNDVTIVTSHFKPFIYYNHFNQNGYKSYLNLLHQEKSNAIKDKSNPGIIKFEYNAKLPNINNQTIYDFNNGVNLCLEKILTNKVTIILFWSANNIYSHECVKWLSKCSAACQNHNYICICTPSNKIKNVSNAQSFLSSLHVVEPIYTTFCFDKNRALSKSFDIAGVPTILVYSENKIKWKCRYYAHDYSTFDSYIRFLINNDTITEENPWKMNNENIKIKECNQILIDEINTINNRNKRKRTFK</sequence>
<gene>
    <name evidence="3" type="ORF">A3Q56_02948</name>
</gene>
<dbReference type="Pfam" id="PF00041">
    <property type="entry name" value="fn3"/>
    <property type="match status" value="1"/>
</dbReference>
<accession>A0A177B7C6</accession>
<dbReference type="SUPFAM" id="SSF49265">
    <property type="entry name" value="Fibronectin type III"/>
    <property type="match status" value="3"/>
</dbReference>
<evidence type="ECO:0000259" key="2">
    <source>
        <dbReference type="PROSITE" id="PS50853"/>
    </source>
</evidence>
<evidence type="ECO:0000313" key="4">
    <source>
        <dbReference type="Proteomes" id="UP000078046"/>
    </source>
</evidence>
<dbReference type="InterPro" id="IPR003961">
    <property type="entry name" value="FN3_dom"/>
</dbReference>
<evidence type="ECO:0000313" key="3">
    <source>
        <dbReference type="EMBL" id="OAF69324.1"/>
    </source>
</evidence>
<protein>
    <recommendedName>
        <fullName evidence="2">Fibronectin type-III domain-containing protein</fullName>
    </recommendedName>
</protein>
<dbReference type="InterPro" id="IPR059177">
    <property type="entry name" value="GH29D-like_dom"/>
</dbReference>
<dbReference type="OrthoDB" id="10036029at2759"/>